<protein>
    <recommendedName>
        <fullName evidence="3">F-box domain-containing protein</fullName>
    </recommendedName>
</protein>
<dbReference type="RefSeq" id="XP_026602287.1">
    <property type="nucleotide sequence ID" value="XM_026749197.1"/>
</dbReference>
<name>A0A3D8RKD9_9EURO</name>
<keyword evidence="2" id="KW-1185">Reference proteome</keyword>
<comment type="caution">
    <text evidence="1">The sequence shown here is derived from an EMBL/GenBank/DDBJ whole genome shotgun (WGS) entry which is preliminary data.</text>
</comment>
<organism evidence="1 2">
    <name type="scientific">Aspergillus mulundensis</name>
    <dbReference type="NCBI Taxonomy" id="1810919"/>
    <lineage>
        <taxon>Eukaryota</taxon>
        <taxon>Fungi</taxon>
        <taxon>Dikarya</taxon>
        <taxon>Ascomycota</taxon>
        <taxon>Pezizomycotina</taxon>
        <taxon>Eurotiomycetes</taxon>
        <taxon>Eurotiomycetidae</taxon>
        <taxon>Eurotiales</taxon>
        <taxon>Aspergillaceae</taxon>
        <taxon>Aspergillus</taxon>
        <taxon>Aspergillus subgen. Nidulantes</taxon>
    </lineage>
</organism>
<dbReference type="Proteomes" id="UP000256690">
    <property type="component" value="Unassembled WGS sequence"/>
</dbReference>
<dbReference type="OrthoDB" id="4381838at2759"/>
<evidence type="ECO:0008006" key="3">
    <source>
        <dbReference type="Google" id="ProtNLM"/>
    </source>
</evidence>
<proteinExistence type="predicted"/>
<dbReference type="GeneID" id="38117551"/>
<dbReference type="AlphaFoldDB" id="A0A3D8RKD9"/>
<accession>A0A3D8RKD9</accession>
<evidence type="ECO:0000313" key="2">
    <source>
        <dbReference type="Proteomes" id="UP000256690"/>
    </source>
</evidence>
<sequence length="366" mass="41274">MENTAMIESTGDIRDLDATDQLPVYGTPKPYPRCYICNTQLSALFYDGRELKTGVYTENAILGNGSYYKDNRGRTWNIIHLSGITRLNSPDHRFSTLQAPWDGNKGIVRPEVWEGSRMYRAHLATALLQQPTRPLGHANRLMALPVHARCWQVLRTHRVWALAGGDMGILLRALHRRAASFWNWYFSAPDEEIGEYDDETGLMNSATGMDSLSPTPHPFVCKRTRAMVEEARARGKAYTPVQAAASTRLARLPAEVLRLLVDMLPSKDVAAVEDAMGLYLGNAFWRARIPALFHETRDLSLDRKELDWRWLCIALEELEAQEGDKDDDDKNYQLEGRRYVLRQLDQIAGFVAGDGDGVGDCANMSN</sequence>
<gene>
    <name evidence="1" type="ORF">DSM5745_07181</name>
</gene>
<dbReference type="EMBL" id="PVWQ01000008">
    <property type="protein sequence ID" value="RDW74519.1"/>
    <property type="molecule type" value="Genomic_DNA"/>
</dbReference>
<reference evidence="1 2" key="1">
    <citation type="journal article" date="2018" name="IMA Fungus">
        <title>IMA Genome-F 9: Draft genome sequence of Annulohypoxylon stygium, Aspergillus mulundensis, Berkeleyomyces basicola (syn. Thielaviopsis basicola), Ceratocystis smalleyi, two Cercospora beticola strains, Coleophoma cylindrospora, Fusarium fracticaudum, Phialophora cf. hyalina, and Morchella septimelata.</title>
        <authorList>
            <person name="Wingfield B.D."/>
            <person name="Bills G.F."/>
            <person name="Dong Y."/>
            <person name="Huang W."/>
            <person name="Nel W.J."/>
            <person name="Swalarsk-Parry B.S."/>
            <person name="Vaghefi N."/>
            <person name="Wilken P.M."/>
            <person name="An Z."/>
            <person name="de Beer Z.W."/>
            <person name="De Vos L."/>
            <person name="Chen L."/>
            <person name="Duong T.A."/>
            <person name="Gao Y."/>
            <person name="Hammerbacher A."/>
            <person name="Kikkert J.R."/>
            <person name="Li Y."/>
            <person name="Li H."/>
            <person name="Li K."/>
            <person name="Li Q."/>
            <person name="Liu X."/>
            <person name="Ma X."/>
            <person name="Naidoo K."/>
            <person name="Pethybridge S.J."/>
            <person name="Sun J."/>
            <person name="Steenkamp E.T."/>
            <person name="van der Nest M.A."/>
            <person name="van Wyk S."/>
            <person name="Wingfield M.J."/>
            <person name="Xiong C."/>
            <person name="Yue Q."/>
            <person name="Zhang X."/>
        </authorList>
    </citation>
    <scope>NUCLEOTIDE SEQUENCE [LARGE SCALE GENOMIC DNA]</scope>
    <source>
        <strain evidence="1 2">DSM 5745</strain>
    </source>
</reference>
<evidence type="ECO:0000313" key="1">
    <source>
        <dbReference type="EMBL" id="RDW74519.1"/>
    </source>
</evidence>